<proteinExistence type="predicted"/>
<reference evidence="1" key="1">
    <citation type="submission" date="2021-06" db="EMBL/GenBank/DDBJ databases">
        <authorList>
            <person name="Kallberg Y."/>
            <person name="Tangrot J."/>
            <person name="Rosling A."/>
        </authorList>
    </citation>
    <scope>NUCLEOTIDE SEQUENCE</scope>
    <source>
        <strain evidence="1">CL356</strain>
    </source>
</reference>
<evidence type="ECO:0000313" key="2">
    <source>
        <dbReference type="Proteomes" id="UP000789525"/>
    </source>
</evidence>
<gene>
    <name evidence="1" type="ORF">ACOLOM_LOCUS4504</name>
</gene>
<comment type="caution">
    <text evidence="1">The sequence shown here is derived from an EMBL/GenBank/DDBJ whole genome shotgun (WGS) entry which is preliminary data.</text>
</comment>
<dbReference type="Proteomes" id="UP000789525">
    <property type="component" value="Unassembled WGS sequence"/>
</dbReference>
<sequence>MIDEEWCQPCEKQFFQSNFPNWTSGNKHVDDFLRGTQLLATTKFNFLEWIPYDKLIDIEHIGSGGFGEVFSATWIDGPRTKWDAVKLTWERYPNVKVALKSIVKLREENVTADLFQELRHHLEAINKVLGRVNTLRTFGMSYNPESKTYIMVMILADEGDLGNYLKSHFSSLTYLRRLDILHDIAIGIAKEFERGEEYRLKEPQPQILHQNYNQYSVNYSVVSANPVKYWRLFLKQKSLKMDKNEKGELKVKDEIDTREVFPTLQDWNDLRVVSDNIPVGAVVADKYLGRYSTIVIFSLVYMIGLIVLTLTAIPPAIEAKFSLPGLLVAMVIIGLGTGGIKPNVSPMSADQYTKTKAFIRTLSSGERAPDALESTLTAIYLTTVGFGNVLGFGVVPFSKDPYLVILYLSLGVVAFVAGCLMYWLFSHFDVEGGRSKEDENVI</sequence>
<dbReference type="EMBL" id="CAJVPT010007448">
    <property type="protein sequence ID" value="CAG8541849.1"/>
    <property type="molecule type" value="Genomic_DNA"/>
</dbReference>
<accession>A0ACA9LNY9</accession>
<name>A0ACA9LNY9_9GLOM</name>
<evidence type="ECO:0000313" key="1">
    <source>
        <dbReference type="EMBL" id="CAG8541849.1"/>
    </source>
</evidence>
<protein>
    <submittedName>
        <fullName evidence="1">7318_t:CDS:1</fullName>
    </submittedName>
</protein>
<keyword evidence="2" id="KW-1185">Reference proteome</keyword>
<organism evidence="1 2">
    <name type="scientific">Acaulospora colombiana</name>
    <dbReference type="NCBI Taxonomy" id="27376"/>
    <lineage>
        <taxon>Eukaryota</taxon>
        <taxon>Fungi</taxon>
        <taxon>Fungi incertae sedis</taxon>
        <taxon>Mucoromycota</taxon>
        <taxon>Glomeromycotina</taxon>
        <taxon>Glomeromycetes</taxon>
        <taxon>Diversisporales</taxon>
        <taxon>Acaulosporaceae</taxon>
        <taxon>Acaulospora</taxon>
    </lineage>
</organism>